<feature type="transmembrane region" description="Helical" evidence="7">
    <location>
        <begin position="51"/>
        <end position="72"/>
    </location>
</feature>
<evidence type="ECO:0000256" key="6">
    <source>
        <dbReference type="ARBA" id="ARBA00023136"/>
    </source>
</evidence>
<feature type="transmembrane region" description="Helical" evidence="7">
    <location>
        <begin position="92"/>
        <end position="114"/>
    </location>
</feature>
<evidence type="ECO:0000256" key="1">
    <source>
        <dbReference type="ARBA" id="ARBA00004477"/>
    </source>
</evidence>
<evidence type="ECO:0000256" key="4">
    <source>
        <dbReference type="ARBA" id="ARBA00022824"/>
    </source>
</evidence>
<evidence type="ECO:0000313" key="8">
    <source>
        <dbReference type="EMBL" id="KAK2950707.1"/>
    </source>
</evidence>
<comment type="caution">
    <text evidence="8">The sequence shown here is derived from an EMBL/GenBank/DDBJ whole genome shotgun (WGS) entry which is preliminary data.</text>
</comment>
<gene>
    <name evidence="8" type="ORF">BLNAU_14378</name>
</gene>
<evidence type="ECO:0000256" key="3">
    <source>
        <dbReference type="ARBA" id="ARBA00022692"/>
    </source>
</evidence>
<keyword evidence="3 7" id="KW-0812">Transmembrane</keyword>
<protein>
    <recommendedName>
        <fullName evidence="7">Derlin</fullName>
    </recommendedName>
</protein>
<comment type="similarity">
    <text evidence="2 7">Belongs to the derlin family.</text>
</comment>
<evidence type="ECO:0000313" key="9">
    <source>
        <dbReference type="Proteomes" id="UP001281761"/>
    </source>
</evidence>
<accession>A0ABQ9XE19</accession>
<comment type="subcellular location">
    <subcellularLocation>
        <location evidence="1 7">Endoplasmic reticulum membrane</location>
        <topology evidence="1 7">Multi-pass membrane protein</topology>
    </subcellularLocation>
</comment>
<sequence length="226" mass="26100">MENRRVTFKELLESLPKPQPFSLGVLGLVLGQAKVQTLFSVSNIINSHKFYLVLPGYLVSAGSIINSLLSLVSNLSTFSELEQRYPRDQKKFFFRMLLFVIALIFPLSLITASFNLRTYFNTPLFIALTYIHSRLPECRGRTIKLYYVFVMPIQYRPWISALVSLITNFDFFGCIIGLFVGHCFYFVSEVLPKINSPYAKFFSWTRPLGAFEPVDNRHVDVDLDRR</sequence>
<feature type="transmembrane region" description="Helical" evidence="7">
    <location>
        <begin position="158"/>
        <end position="187"/>
    </location>
</feature>
<proteinExistence type="inferred from homology"/>
<comment type="function">
    <text evidence="7">May be involved in the degradation of misfolded endoplasmic reticulum (ER) luminal proteins.</text>
</comment>
<reference evidence="8 9" key="1">
    <citation type="journal article" date="2022" name="bioRxiv">
        <title>Genomics of Preaxostyla Flagellates Illuminates Evolutionary Transitions and the Path Towards Mitochondrial Loss.</title>
        <authorList>
            <person name="Novak L.V.F."/>
            <person name="Treitli S.C."/>
            <person name="Pyrih J."/>
            <person name="Halakuc P."/>
            <person name="Pipaliya S.V."/>
            <person name="Vacek V."/>
            <person name="Brzon O."/>
            <person name="Soukal P."/>
            <person name="Eme L."/>
            <person name="Dacks J.B."/>
            <person name="Karnkowska A."/>
            <person name="Elias M."/>
            <person name="Hampl V."/>
        </authorList>
    </citation>
    <scope>NUCLEOTIDE SEQUENCE [LARGE SCALE GENOMIC DNA]</scope>
    <source>
        <strain evidence="8">NAU3</strain>
        <tissue evidence="8">Gut</tissue>
    </source>
</reference>
<evidence type="ECO:0000256" key="5">
    <source>
        <dbReference type="ARBA" id="ARBA00022989"/>
    </source>
</evidence>
<keyword evidence="9" id="KW-1185">Reference proteome</keyword>
<evidence type="ECO:0000256" key="7">
    <source>
        <dbReference type="RuleBase" id="RU363059"/>
    </source>
</evidence>
<dbReference type="Pfam" id="PF04511">
    <property type="entry name" value="DER1"/>
    <property type="match status" value="1"/>
</dbReference>
<name>A0ABQ9XE19_9EUKA</name>
<dbReference type="PANTHER" id="PTHR11009">
    <property type="entry name" value="DER1-LIKE PROTEIN, DERLIN"/>
    <property type="match status" value="1"/>
</dbReference>
<keyword evidence="4 7" id="KW-0256">Endoplasmic reticulum</keyword>
<keyword evidence="5 7" id="KW-1133">Transmembrane helix</keyword>
<comment type="caution">
    <text evidence="7">Lacks conserved residue(s) required for the propagation of feature annotation.</text>
</comment>
<evidence type="ECO:0000256" key="2">
    <source>
        <dbReference type="ARBA" id="ARBA00008917"/>
    </source>
</evidence>
<dbReference type="EMBL" id="JARBJD010000131">
    <property type="protein sequence ID" value="KAK2950707.1"/>
    <property type="molecule type" value="Genomic_DNA"/>
</dbReference>
<keyword evidence="6 7" id="KW-0472">Membrane</keyword>
<dbReference type="InterPro" id="IPR007599">
    <property type="entry name" value="DER1"/>
</dbReference>
<dbReference type="Proteomes" id="UP001281761">
    <property type="component" value="Unassembled WGS sequence"/>
</dbReference>
<organism evidence="8 9">
    <name type="scientific">Blattamonas nauphoetae</name>
    <dbReference type="NCBI Taxonomy" id="2049346"/>
    <lineage>
        <taxon>Eukaryota</taxon>
        <taxon>Metamonada</taxon>
        <taxon>Preaxostyla</taxon>
        <taxon>Oxymonadida</taxon>
        <taxon>Blattamonas</taxon>
    </lineage>
</organism>